<name>A0ACB8RPJ6_9AGAM</name>
<evidence type="ECO:0000313" key="2">
    <source>
        <dbReference type="Proteomes" id="UP000814033"/>
    </source>
</evidence>
<comment type="caution">
    <text evidence="1">The sequence shown here is derived from an EMBL/GenBank/DDBJ whole genome shotgun (WGS) entry which is preliminary data.</text>
</comment>
<sequence>MSSTFAVVVGVAVVLLVASAVYYVLRAQRRKHYLNRISAAPRPLSDPGHPANSIVPFRLDDDNNIHRDGPRPIADGTNMRVAFQREDGSWHFTGAHDAFDPATMSDLDLEAQKSKSAEAKKAKMAADHSRNTSASSSMIDVPPPSYSQIDASPLNATP</sequence>
<evidence type="ECO:0000313" key="1">
    <source>
        <dbReference type="EMBL" id="KAI0045525.1"/>
    </source>
</evidence>
<keyword evidence="2" id="KW-1185">Reference proteome</keyword>
<accession>A0ACB8RPJ6</accession>
<dbReference type="EMBL" id="MU275949">
    <property type="protein sequence ID" value="KAI0045525.1"/>
    <property type="molecule type" value="Genomic_DNA"/>
</dbReference>
<proteinExistence type="predicted"/>
<protein>
    <submittedName>
        <fullName evidence="1">Uncharacterized protein</fullName>
    </submittedName>
</protein>
<reference evidence="1" key="2">
    <citation type="journal article" date="2022" name="New Phytol.">
        <title>Evolutionary transition to the ectomycorrhizal habit in the genomes of a hyperdiverse lineage of mushroom-forming fungi.</title>
        <authorList>
            <person name="Looney B."/>
            <person name="Miyauchi S."/>
            <person name="Morin E."/>
            <person name="Drula E."/>
            <person name="Courty P.E."/>
            <person name="Kohler A."/>
            <person name="Kuo A."/>
            <person name="LaButti K."/>
            <person name="Pangilinan J."/>
            <person name="Lipzen A."/>
            <person name="Riley R."/>
            <person name="Andreopoulos W."/>
            <person name="He G."/>
            <person name="Johnson J."/>
            <person name="Nolan M."/>
            <person name="Tritt A."/>
            <person name="Barry K.W."/>
            <person name="Grigoriev I.V."/>
            <person name="Nagy L.G."/>
            <person name="Hibbett D."/>
            <person name="Henrissat B."/>
            <person name="Matheny P.B."/>
            <person name="Labbe J."/>
            <person name="Martin F.M."/>
        </authorList>
    </citation>
    <scope>NUCLEOTIDE SEQUENCE</scope>
    <source>
        <strain evidence="1">FP105234-sp</strain>
    </source>
</reference>
<dbReference type="Proteomes" id="UP000814033">
    <property type="component" value="Unassembled WGS sequence"/>
</dbReference>
<gene>
    <name evidence="1" type="ORF">FA95DRAFT_1573749</name>
</gene>
<reference evidence="1" key="1">
    <citation type="submission" date="2021-02" db="EMBL/GenBank/DDBJ databases">
        <authorList>
            <consortium name="DOE Joint Genome Institute"/>
            <person name="Ahrendt S."/>
            <person name="Looney B.P."/>
            <person name="Miyauchi S."/>
            <person name="Morin E."/>
            <person name="Drula E."/>
            <person name="Courty P.E."/>
            <person name="Chicoki N."/>
            <person name="Fauchery L."/>
            <person name="Kohler A."/>
            <person name="Kuo A."/>
            <person name="Labutti K."/>
            <person name="Pangilinan J."/>
            <person name="Lipzen A."/>
            <person name="Riley R."/>
            <person name="Andreopoulos W."/>
            <person name="He G."/>
            <person name="Johnson J."/>
            <person name="Barry K.W."/>
            <person name="Grigoriev I.V."/>
            <person name="Nagy L."/>
            <person name="Hibbett D."/>
            <person name="Henrissat B."/>
            <person name="Matheny P.B."/>
            <person name="Labbe J."/>
            <person name="Martin F."/>
        </authorList>
    </citation>
    <scope>NUCLEOTIDE SEQUENCE</scope>
    <source>
        <strain evidence="1">FP105234-sp</strain>
    </source>
</reference>
<organism evidence="1 2">
    <name type="scientific">Auriscalpium vulgare</name>
    <dbReference type="NCBI Taxonomy" id="40419"/>
    <lineage>
        <taxon>Eukaryota</taxon>
        <taxon>Fungi</taxon>
        <taxon>Dikarya</taxon>
        <taxon>Basidiomycota</taxon>
        <taxon>Agaricomycotina</taxon>
        <taxon>Agaricomycetes</taxon>
        <taxon>Russulales</taxon>
        <taxon>Auriscalpiaceae</taxon>
        <taxon>Auriscalpium</taxon>
    </lineage>
</organism>